<evidence type="ECO:0000259" key="4">
    <source>
        <dbReference type="PROSITE" id="PS50887"/>
    </source>
</evidence>
<dbReference type="GO" id="GO:0005886">
    <property type="term" value="C:plasma membrane"/>
    <property type="evidence" value="ECO:0007669"/>
    <property type="project" value="TreeGrafter"/>
</dbReference>
<dbReference type="PANTHER" id="PTHR45138">
    <property type="entry name" value="REGULATORY COMPONENTS OF SENSORY TRANSDUCTION SYSTEM"/>
    <property type="match status" value="1"/>
</dbReference>
<reference evidence="5 6" key="1">
    <citation type="journal article" date="2015" name="Stand. Genomic Sci.">
        <title>Genomic Encyclopedia of Bacterial and Archaeal Type Strains, Phase III: the genomes of soil and plant-associated and newly described type strains.</title>
        <authorList>
            <person name="Whitman W.B."/>
            <person name="Woyke T."/>
            <person name="Klenk H.P."/>
            <person name="Zhou Y."/>
            <person name="Lilburn T.G."/>
            <person name="Beck B.J."/>
            <person name="De Vos P."/>
            <person name="Vandamme P."/>
            <person name="Eisen J.A."/>
            <person name="Garrity G."/>
            <person name="Hugenholtz P."/>
            <person name="Kyrpides N.C."/>
        </authorList>
    </citation>
    <scope>NUCLEOTIDE SEQUENCE [LARGE SCALE GENOMIC DNA]</scope>
    <source>
        <strain evidence="5 6">CGMCC 1.10822</strain>
    </source>
</reference>
<sequence length="236" mass="26309">MVEPDLFAAEYQALVRARETFAVADGGEQHRRMLGELMTHYERLMRETRRLIQRSDRAEREMQQLNRELQQLASQLQHRASHDPMTGALNRGALIDHATHLLQVESVGLIVLDIDHFKRINDEYGHPVGDAVICAVVDCLQGHLPRTAVIGRVGGEEFSIVCPGIGMPQVVQLANTLCSAVAQVQHAWPITRPVTASLGAGWYPCGTTFPVAYSRADAALYRAKRDGRNLVRLDMH</sequence>
<feature type="coiled-coil region" evidence="3">
    <location>
        <begin position="41"/>
        <end position="79"/>
    </location>
</feature>
<keyword evidence="3" id="KW-0175">Coiled coil</keyword>
<dbReference type="EMBL" id="VLLB01000002">
    <property type="protein sequence ID" value="TWI67368.1"/>
    <property type="molecule type" value="Genomic_DNA"/>
</dbReference>
<dbReference type="PANTHER" id="PTHR45138:SF9">
    <property type="entry name" value="DIGUANYLATE CYCLASE DGCM-RELATED"/>
    <property type="match status" value="1"/>
</dbReference>
<dbReference type="Proteomes" id="UP000318431">
    <property type="component" value="Unassembled WGS sequence"/>
</dbReference>
<accession>A0A562REB5</accession>
<comment type="catalytic activity">
    <reaction evidence="2">
        <text>2 GTP = 3',3'-c-di-GMP + 2 diphosphate</text>
        <dbReference type="Rhea" id="RHEA:24898"/>
        <dbReference type="ChEBI" id="CHEBI:33019"/>
        <dbReference type="ChEBI" id="CHEBI:37565"/>
        <dbReference type="ChEBI" id="CHEBI:58805"/>
        <dbReference type="EC" id="2.7.7.65"/>
    </reaction>
</comment>
<keyword evidence="6" id="KW-1185">Reference proteome</keyword>
<feature type="domain" description="GGDEF" evidence="4">
    <location>
        <begin position="105"/>
        <end position="236"/>
    </location>
</feature>
<dbReference type="GO" id="GO:0043709">
    <property type="term" value="P:cell adhesion involved in single-species biofilm formation"/>
    <property type="evidence" value="ECO:0007669"/>
    <property type="project" value="TreeGrafter"/>
</dbReference>
<dbReference type="Gene3D" id="3.30.70.270">
    <property type="match status" value="1"/>
</dbReference>
<dbReference type="CDD" id="cd01949">
    <property type="entry name" value="GGDEF"/>
    <property type="match status" value="1"/>
</dbReference>
<dbReference type="Pfam" id="PF00990">
    <property type="entry name" value="GGDEF"/>
    <property type="match status" value="1"/>
</dbReference>
<dbReference type="InterPro" id="IPR050469">
    <property type="entry name" value="Diguanylate_Cyclase"/>
</dbReference>
<evidence type="ECO:0000313" key="5">
    <source>
        <dbReference type="EMBL" id="TWI67368.1"/>
    </source>
</evidence>
<proteinExistence type="predicted"/>
<evidence type="ECO:0000256" key="1">
    <source>
        <dbReference type="ARBA" id="ARBA00012528"/>
    </source>
</evidence>
<protein>
    <recommendedName>
        <fullName evidence="1">diguanylate cyclase</fullName>
        <ecNumber evidence="1">2.7.7.65</ecNumber>
    </recommendedName>
</protein>
<evidence type="ECO:0000313" key="6">
    <source>
        <dbReference type="Proteomes" id="UP000318431"/>
    </source>
</evidence>
<dbReference type="SMART" id="SM00267">
    <property type="entry name" value="GGDEF"/>
    <property type="match status" value="1"/>
</dbReference>
<dbReference type="RefSeq" id="WP_145648208.1">
    <property type="nucleotide sequence ID" value="NZ_VLLB01000002.1"/>
</dbReference>
<dbReference type="NCBIfam" id="TIGR00254">
    <property type="entry name" value="GGDEF"/>
    <property type="match status" value="1"/>
</dbReference>
<dbReference type="GO" id="GO:0052621">
    <property type="term" value="F:diguanylate cyclase activity"/>
    <property type="evidence" value="ECO:0007669"/>
    <property type="project" value="UniProtKB-EC"/>
</dbReference>
<name>A0A562REB5_9BURK</name>
<gene>
    <name evidence="5" type="ORF">IP91_01481</name>
</gene>
<comment type="caution">
    <text evidence="5">The sequence shown here is derived from an EMBL/GenBank/DDBJ whole genome shotgun (WGS) entry which is preliminary data.</text>
</comment>
<dbReference type="PROSITE" id="PS50887">
    <property type="entry name" value="GGDEF"/>
    <property type="match status" value="1"/>
</dbReference>
<dbReference type="InterPro" id="IPR000160">
    <property type="entry name" value="GGDEF_dom"/>
</dbReference>
<dbReference type="AlphaFoldDB" id="A0A562REB5"/>
<organism evidence="5 6">
    <name type="scientific">Pseudoduganella lurida</name>
    <dbReference type="NCBI Taxonomy" id="1036180"/>
    <lineage>
        <taxon>Bacteria</taxon>
        <taxon>Pseudomonadati</taxon>
        <taxon>Pseudomonadota</taxon>
        <taxon>Betaproteobacteria</taxon>
        <taxon>Burkholderiales</taxon>
        <taxon>Oxalobacteraceae</taxon>
        <taxon>Telluria group</taxon>
        <taxon>Pseudoduganella</taxon>
    </lineage>
</organism>
<dbReference type="InterPro" id="IPR043128">
    <property type="entry name" value="Rev_trsase/Diguanyl_cyclase"/>
</dbReference>
<evidence type="ECO:0000256" key="3">
    <source>
        <dbReference type="SAM" id="Coils"/>
    </source>
</evidence>
<dbReference type="OrthoDB" id="9813903at2"/>
<dbReference type="SUPFAM" id="SSF55073">
    <property type="entry name" value="Nucleotide cyclase"/>
    <property type="match status" value="1"/>
</dbReference>
<dbReference type="EC" id="2.7.7.65" evidence="1"/>
<dbReference type="GO" id="GO:1902201">
    <property type="term" value="P:negative regulation of bacterial-type flagellum-dependent cell motility"/>
    <property type="evidence" value="ECO:0007669"/>
    <property type="project" value="TreeGrafter"/>
</dbReference>
<dbReference type="InterPro" id="IPR029787">
    <property type="entry name" value="Nucleotide_cyclase"/>
</dbReference>
<evidence type="ECO:0000256" key="2">
    <source>
        <dbReference type="ARBA" id="ARBA00034247"/>
    </source>
</evidence>